<dbReference type="Gene3D" id="3.40.50.2000">
    <property type="entry name" value="Glycogen Phosphorylase B"/>
    <property type="match status" value="2"/>
</dbReference>
<dbReference type="PANTHER" id="PTHR12526">
    <property type="entry name" value="GLYCOSYLTRANSFERASE"/>
    <property type="match status" value="1"/>
</dbReference>
<feature type="domain" description="Glycosyltransferase subfamily 4-like N-terminal" evidence="2">
    <location>
        <begin position="18"/>
        <end position="125"/>
    </location>
</feature>
<accession>A0A832GLL1</accession>
<dbReference type="AlphaFoldDB" id="A0A832GLL1"/>
<feature type="domain" description="Glycosyl transferase family 1" evidence="1">
    <location>
        <begin position="168"/>
        <end position="310"/>
    </location>
</feature>
<dbReference type="PANTHER" id="PTHR12526:SF595">
    <property type="entry name" value="BLL5217 PROTEIN"/>
    <property type="match status" value="1"/>
</dbReference>
<evidence type="ECO:0000259" key="1">
    <source>
        <dbReference type="Pfam" id="PF00534"/>
    </source>
</evidence>
<comment type="caution">
    <text evidence="3">The sequence shown here is derived from an EMBL/GenBank/DDBJ whole genome shotgun (WGS) entry which is preliminary data.</text>
</comment>
<proteinExistence type="predicted"/>
<dbReference type="Pfam" id="PF13439">
    <property type="entry name" value="Glyco_transf_4"/>
    <property type="match status" value="1"/>
</dbReference>
<organism evidence="3">
    <name type="scientific">Caldimicrobium thiodismutans</name>
    <dbReference type="NCBI Taxonomy" id="1653476"/>
    <lineage>
        <taxon>Bacteria</taxon>
        <taxon>Pseudomonadati</taxon>
        <taxon>Thermodesulfobacteriota</taxon>
        <taxon>Thermodesulfobacteria</taxon>
        <taxon>Thermodesulfobacteriales</taxon>
        <taxon>Thermodesulfobacteriaceae</taxon>
        <taxon>Caldimicrobium</taxon>
    </lineage>
</organism>
<reference evidence="3" key="1">
    <citation type="journal article" date="2020" name="mSystems">
        <title>Genome- and Community-Level Interaction Insights into Carbon Utilization and Element Cycling Functions of Hydrothermarchaeota in Hydrothermal Sediment.</title>
        <authorList>
            <person name="Zhou Z."/>
            <person name="Liu Y."/>
            <person name="Xu W."/>
            <person name="Pan J."/>
            <person name="Luo Z.H."/>
            <person name="Li M."/>
        </authorList>
    </citation>
    <scope>NUCLEOTIDE SEQUENCE [LARGE SCALE GENOMIC DNA]</scope>
    <source>
        <strain evidence="3">SpSt-605</strain>
    </source>
</reference>
<keyword evidence="3" id="KW-0808">Transferase</keyword>
<sequence length="342" mass="39273">MKIGIISSLWRRVPPKKYGGTEYVVSLITSELVKRNHEVYLFASGDSETPAHLIPIIDRNLYDLLGEYQWNNINYDLYQMKIVSKYADDIEIFHNHNGFVPLYFKEALKKPIITTLHSSLPFSQELALYVKDEPYVSISNAQRKLGPNLNFVATIYHGIPVELFPFQKEKKDYIVFLGTISPYKGTDRAIKIALKSGIKLIIAGELRKEFKTFFDNKVKPYIDGKNIEFVGELSFHEKIDILKEAKALLLPVRWEEAFGLVMIESMACGTPVIAFHKGAVPEIIKDKETGFIVKNTNEAVKALQKVESINPMTCRLWVEENFNVKKMVDEYEKLYKAILKQN</sequence>
<dbReference type="InterPro" id="IPR001296">
    <property type="entry name" value="Glyco_trans_1"/>
</dbReference>
<dbReference type="GO" id="GO:0016757">
    <property type="term" value="F:glycosyltransferase activity"/>
    <property type="evidence" value="ECO:0007669"/>
    <property type="project" value="InterPro"/>
</dbReference>
<dbReference type="CDD" id="cd03802">
    <property type="entry name" value="GT4_AviGT4-like"/>
    <property type="match status" value="1"/>
</dbReference>
<dbReference type="InterPro" id="IPR028098">
    <property type="entry name" value="Glyco_trans_4-like_N"/>
</dbReference>
<gene>
    <name evidence="3" type="ORF">ENT73_00440</name>
</gene>
<evidence type="ECO:0000259" key="2">
    <source>
        <dbReference type="Pfam" id="PF13439"/>
    </source>
</evidence>
<dbReference type="Pfam" id="PF00534">
    <property type="entry name" value="Glycos_transf_1"/>
    <property type="match status" value="1"/>
</dbReference>
<dbReference type="SUPFAM" id="SSF53756">
    <property type="entry name" value="UDP-Glycosyltransferase/glycogen phosphorylase"/>
    <property type="match status" value="1"/>
</dbReference>
<protein>
    <submittedName>
        <fullName evidence="3">Glycosyltransferase family 4 protein</fullName>
    </submittedName>
</protein>
<dbReference type="EMBL" id="DSZU01000010">
    <property type="protein sequence ID" value="HGV54541.1"/>
    <property type="molecule type" value="Genomic_DNA"/>
</dbReference>
<evidence type="ECO:0000313" key="3">
    <source>
        <dbReference type="EMBL" id="HGV54541.1"/>
    </source>
</evidence>
<name>A0A832GLL1_9BACT</name>